<feature type="domain" description="SWIRM" evidence="1">
    <location>
        <begin position="37"/>
        <end position="125"/>
    </location>
</feature>
<sequence>MTKSFYKPSLPPIQFDELMKNIEKLKLDVISVHNTTPRTTWISKPLTIINLPYYEFLHPEEAHVASTLRLAPIKYLSAKYTLISTARKYYKKSFPFHKSDVQLLLRMDVNKASKLWEFFKKVKWI</sequence>
<keyword evidence="3" id="KW-1185">Reference proteome</keyword>
<evidence type="ECO:0000259" key="1">
    <source>
        <dbReference type="PROSITE" id="PS50934"/>
    </source>
</evidence>
<gene>
    <name evidence="2" type="ORF">C1645_838955</name>
</gene>
<dbReference type="InterPro" id="IPR009057">
    <property type="entry name" value="Homeodomain-like_sf"/>
</dbReference>
<dbReference type="FunFam" id="1.10.10.10:FF:000087">
    <property type="entry name" value="Transcriptional adapter 2"/>
    <property type="match status" value="1"/>
</dbReference>
<protein>
    <recommendedName>
        <fullName evidence="1">SWIRM domain-containing protein</fullName>
    </recommendedName>
</protein>
<dbReference type="OrthoDB" id="5598695at2759"/>
<dbReference type="STRING" id="658196.A0A397S8G2"/>
<dbReference type="SUPFAM" id="SSF46689">
    <property type="entry name" value="Homeodomain-like"/>
    <property type="match status" value="1"/>
</dbReference>
<dbReference type="AlphaFoldDB" id="A0A397S8G2"/>
<dbReference type="Proteomes" id="UP000265703">
    <property type="component" value="Unassembled WGS sequence"/>
</dbReference>
<reference evidence="2 3" key="1">
    <citation type="submission" date="2018-06" db="EMBL/GenBank/DDBJ databases">
        <title>Comparative genomics reveals the genomic features of Rhizophagus irregularis, R. cerebriforme, R. diaphanum and Gigaspora rosea, and their symbiotic lifestyle signature.</title>
        <authorList>
            <person name="Morin E."/>
            <person name="San Clemente H."/>
            <person name="Chen E.C.H."/>
            <person name="De La Providencia I."/>
            <person name="Hainaut M."/>
            <person name="Kuo A."/>
            <person name="Kohler A."/>
            <person name="Murat C."/>
            <person name="Tang N."/>
            <person name="Roy S."/>
            <person name="Loubradou J."/>
            <person name="Henrissat B."/>
            <person name="Grigoriev I.V."/>
            <person name="Corradi N."/>
            <person name="Roux C."/>
            <person name="Martin F.M."/>
        </authorList>
    </citation>
    <scope>NUCLEOTIDE SEQUENCE [LARGE SCALE GENOMIC DNA]</scope>
    <source>
        <strain evidence="2 3">DAOM 227022</strain>
    </source>
</reference>
<dbReference type="PROSITE" id="PS50934">
    <property type="entry name" value="SWIRM"/>
    <property type="match status" value="1"/>
</dbReference>
<dbReference type="Gene3D" id="1.10.10.10">
    <property type="entry name" value="Winged helix-like DNA-binding domain superfamily/Winged helix DNA-binding domain"/>
    <property type="match status" value="1"/>
</dbReference>
<proteinExistence type="predicted"/>
<dbReference type="EMBL" id="QKYT01000999">
    <property type="protein sequence ID" value="RIA80297.1"/>
    <property type="molecule type" value="Genomic_DNA"/>
</dbReference>
<evidence type="ECO:0000313" key="2">
    <source>
        <dbReference type="EMBL" id="RIA80297.1"/>
    </source>
</evidence>
<organism evidence="2 3">
    <name type="scientific">Glomus cerebriforme</name>
    <dbReference type="NCBI Taxonomy" id="658196"/>
    <lineage>
        <taxon>Eukaryota</taxon>
        <taxon>Fungi</taxon>
        <taxon>Fungi incertae sedis</taxon>
        <taxon>Mucoromycota</taxon>
        <taxon>Glomeromycotina</taxon>
        <taxon>Glomeromycetes</taxon>
        <taxon>Glomerales</taxon>
        <taxon>Glomeraceae</taxon>
        <taxon>Glomus</taxon>
    </lineage>
</organism>
<dbReference type="Pfam" id="PF04433">
    <property type="entry name" value="SWIRM"/>
    <property type="match status" value="1"/>
</dbReference>
<dbReference type="GO" id="GO:0010468">
    <property type="term" value="P:regulation of gene expression"/>
    <property type="evidence" value="ECO:0007669"/>
    <property type="project" value="UniProtKB-ARBA"/>
</dbReference>
<dbReference type="InterPro" id="IPR036388">
    <property type="entry name" value="WH-like_DNA-bd_sf"/>
</dbReference>
<dbReference type="InterPro" id="IPR007526">
    <property type="entry name" value="SWIRM"/>
</dbReference>
<accession>A0A397S8G2</accession>
<name>A0A397S8G2_9GLOM</name>
<comment type="caution">
    <text evidence="2">The sequence shown here is derived from an EMBL/GenBank/DDBJ whole genome shotgun (WGS) entry which is preliminary data.</text>
</comment>
<evidence type="ECO:0000313" key="3">
    <source>
        <dbReference type="Proteomes" id="UP000265703"/>
    </source>
</evidence>